<dbReference type="AlphaFoldDB" id="A0A6H2A4J2"/>
<proteinExistence type="predicted"/>
<gene>
    <name evidence="2" type="ORF">TM448A05589_0005</name>
</gene>
<name>A0A6H2A4J2_9ZZZZ</name>
<sequence>MLCWCCGKAQMVKEFKLGFGWFKCPKCGATHTEAPKRKSSKKRVKK</sequence>
<evidence type="ECO:0000313" key="2">
    <source>
        <dbReference type="EMBL" id="QJA54734.1"/>
    </source>
</evidence>
<evidence type="ECO:0000256" key="1">
    <source>
        <dbReference type="SAM" id="MobiDB-lite"/>
    </source>
</evidence>
<dbReference type="EMBL" id="MT144533">
    <property type="protein sequence ID" value="QJA54734.1"/>
    <property type="molecule type" value="Genomic_DNA"/>
</dbReference>
<organism evidence="2">
    <name type="scientific">viral metagenome</name>
    <dbReference type="NCBI Taxonomy" id="1070528"/>
    <lineage>
        <taxon>unclassified sequences</taxon>
        <taxon>metagenomes</taxon>
        <taxon>organismal metagenomes</taxon>
    </lineage>
</organism>
<feature type="region of interest" description="Disordered" evidence="1">
    <location>
        <begin position="27"/>
        <end position="46"/>
    </location>
</feature>
<protein>
    <submittedName>
        <fullName evidence="2">Uncharacterized protein</fullName>
    </submittedName>
</protein>
<accession>A0A6H2A4J2</accession>
<feature type="compositionally biased region" description="Basic residues" evidence="1">
    <location>
        <begin position="37"/>
        <end position="46"/>
    </location>
</feature>
<reference evidence="2" key="1">
    <citation type="submission" date="2020-03" db="EMBL/GenBank/DDBJ databases">
        <title>The deep terrestrial virosphere.</title>
        <authorList>
            <person name="Holmfeldt K."/>
            <person name="Nilsson E."/>
            <person name="Simone D."/>
            <person name="Lopez-Fernandez M."/>
            <person name="Wu X."/>
            <person name="de Brujin I."/>
            <person name="Lundin D."/>
            <person name="Andersson A."/>
            <person name="Bertilsson S."/>
            <person name="Dopson M."/>
        </authorList>
    </citation>
    <scope>NUCLEOTIDE SEQUENCE</scope>
    <source>
        <strain evidence="2">TM448A05589</strain>
    </source>
</reference>